<dbReference type="GO" id="GO:0003677">
    <property type="term" value="F:DNA binding"/>
    <property type="evidence" value="ECO:0007669"/>
    <property type="project" value="InterPro"/>
</dbReference>
<name>A0A0C2YAD0_PARME</name>
<sequence>MGDNIDPERSATNMVLVGTGDVVADVRTRLAAVGLEPKAGQVVARELLVTASHAYFGGDGHTGRDGDWNQDRLAAWRTATVQFLQGEFGPNLVTVTLHLDESVPHAHVWVTTAVNVQKNGRGRPRKDGTKAAPVMGWTLNHDKVMGSGKEAFAARQDRYADAMEPLGLKRGQRQSKAHHRPIRKFYAELEDRVAAAEAERQAAREIRLQAEQDAIRADILRQGAEHATLLARQAQQAAEESRKATIAARTEAEESQRRAVQAEQEQIALLTNVKGERDTVEDDKRALGIFVKAHGIEREFDQWRADTKAVAALRQNKGPEWGQYEKSLAAYATDLNQYGTLRDIIVRRADRHLRFLLEVGAMALGHSSIIRNPARLVTDGIAAWLRLVGGNDLVQRHRTVVGWMREIWAAVVDAAIEEPQRNRGRER</sequence>
<proteinExistence type="predicted"/>
<evidence type="ECO:0000313" key="3">
    <source>
        <dbReference type="Proteomes" id="UP000031971"/>
    </source>
</evidence>
<evidence type="ECO:0000313" key="2">
    <source>
        <dbReference type="EMBL" id="KIL96684.1"/>
    </source>
</evidence>
<reference evidence="2 3" key="1">
    <citation type="submission" date="2015-01" db="EMBL/GenBank/DDBJ databases">
        <title>Genome Sequence of Magnetospirillum magnetotacticum Strain MS-1.</title>
        <authorList>
            <person name="Marinov G.K."/>
            <person name="Smalley M.D."/>
            <person name="DeSalvo G."/>
        </authorList>
    </citation>
    <scope>NUCLEOTIDE SEQUENCE [LARGE SCALE GENOMIC DNA]</scope>
    <source>
        <strain evidence="2 3">MS-1</strain>
    </source>
</reference>
<gene>
    <name evidence="2" type="ORF">CCC_01550</name>
</gene>
<keyword evidence="1" id="KW-0175">Coiled coil</keyword>
<comment type="caution">
    <text evidence="2">The sequence shown here is derived from an EMBL/GenBank/DDBJ whole genome shotgun (WGS) entry which is preliminary data.</text>
</comment>
<dbReference type="EMBL" id="JXSL01000035">
    <property type="protein sequence ID" value="KIL96684.1"/>
    <property type="molecule type" value="Genomic_DNA"/>
</dbReference>
<dbReference type="GO" id="GO:0006310">
    <property type="term" value="P:DNA recombination"/>
    <property type="evidence" value="ECO:0007669"/>
    <property type="project" value="InterPro"/>
</dbReference>
<dbReference type="CDD" id="cd17242">
    <property type="entry name" value="MobM_relaxase"/>
    <property type="match status" value="1"/>
</dbReference>
<dbReference type="Gene3D" id="3.30.930.30">
    <property type="match status" value="1"/>
</dbReference>
<dbReference type="STRING" id="272627.CCC_01550"/>
<dbReference type="InterPro" id="IPR001668">
    <property type="entry name" value="Mob_Pre"/>
</dbReference>
<dbReference type="Pfam" id="PF01076">
    <property type="entry name" value="Mob_Pre"/>
    <property type="match status" value="1"/>
</dbReference>
<accession>A0A0C2YAD0</accession>
<organism evidence="2 3">
    <name type="scientific">Paramagnetospirillum magnetotacticum MS-1</name>
    <dbReference type="NCBI Taxonomy" id="272627"/>
    <lineage>
        <taxon>Bacteria</taxon>
        <taxon>Pseudomonadati</taxon>
        <taxon>Pseudomonadota</taxon>
        <taxon>Alphaproteobacteria</taxon>
        <taxon>Rhodospirillales</taxon>
        <taxon>Magnetospirillaceae</taxon>
        <taxon>Paramagnetospirillum</taxon>
    </lineage>
</organism>
<evidence type="ECO:0000256" key="1">
    <source>
        <dbReference type="SAM" id="Coils"/>
    </source>
</evidence>
<dbReference type="Proteomes" id="UP000031971">
    <property type="component" value="Unassembled WGS sequence"/>
</dbReference>
<keyword evidence="3" id="KW-1185">Reference proteome</keyword>
<feature type="coiled-coil region" evidence="1">
    <location>
        <begin position="186"/>
        <end position="213"/>
    </location>
</feature>
<dbReference type="AlphaFoldDB" id="A0A0C2YAD0"/>
<protein>
    <submittedName>
        <fullName evidence="2">Mobilization protein</fullName>
    </submittedName>
</protein>